<protein>
    <submittedName>
        <fullName evidence="2">Uncharacterized protein</fullName>
    </submittedName>
</protein>
<sequence length="120" mass="12703">MIIGRAVRNRSLRAKLSELRWISVCTEAQVNGKRVAALWGNGDYGRLGHGNLESRWTPNALLSSAFDNQSLREIACGGAHTLFLTGVLLAAAPSLSCSQGVFPAVPNGPVVAEEVSLPSC</sequence>
<accession>A0AAE1RLV3</accession>
<dbReference type="AlphaFoldDB" id="A0AAE1RLV3"/>
<dbReference type="PROSITE" id="PS50012">
    <property type="entry name" value="RCC1_3"/>
    <property type="match status" value="1"/>
</dbReference>
<feature type="repeat" description="RCC1" evidence="1">
    <location>
        <begin position="34"/>
        <end position="87"/>
    </location>
</feature>
<dbReference type="Proteomes" id="UP001291623">
    <property type="component" value="Unassembled WGS sequence"/>
</dbReference>
<evidence type="ECO:0000256" key="1">
    <source>
        <dbReference type="PROSITE-ProRule" id="PRU00235"/>
    </source>
</evidence>
<keyword evidence="3" id="KW-1185">Reference proteome</keyword>
<organism evidence="2 3">
    <name type="scientific">Anisodus tanguticus</name>
    <dbReference type="NCBI Taxonomy" id="243964"/>
    <lineage>
        <taxon>Eukaryota</taxon>
        <taxon>Viridiplantae</taxon>
        <taxon>Streptophyta</taxon>
        <taxon>Embryophyta</taxon>
        <taxon>Tracheophyta</taxon>
        <taxon>Spermatophyta</taxon>
        <taxon>Magnoliopsida</taxon>
        <taxon>eudicotyledons</taxon>
        <taxon>Gunneridae</taxon>
        <taxon>Pentapetalae</taxon>
        <taxon>asterids</taxon>
        <taxon>lamiids</taxon>
        <taxon>Solanales</taxon>
        <taxon>Solanaceae</taxon>
        <taxon>Solanoideae</taxon>
        <taxon>Hyoscyameae</taxon>
        <taxon>Anisodus</taxon>
    </lineage>
</organism>
<dbReference type="Gene3D" id="2.130.10.30">
    <property type="entry name" value="Regulator of chromosome condensation 1/beta-lactamase-inhibitor protein II"/>
    <property type="match status" value="1"/>
</dbReference>
<evidence type="ECO:0000313" key="2">
    <source>
        <dbReference type="EMBL" id="KAK4353524.1"/>
    </source>
</evidence>
<dbReference type="Pfam" id="PF00415">
    <property type="entry name" value="RCC1"/>
    <property type="match status" value="1"/>
</dbReference>
<dbReference type="InterPro" id="IPR000408">
    <property type="entry name" value="Reg_chr_condens"/>
</dbReference>
<dbReference type="SUPFAM" id="SSF50985">
    <property type="entry name" value="RCC1/BLIP-II"/>
    <property type="match status" value="1"/>
</dbReference>
<evidence type="ECO:0000313" key="3">
    <source>
        <dbReference type="Proteomes" id="UP001291623"/>
    </source>
</evidence>
<gene>
    <name evidence="2" type="ORF">RND71_025718</name>
</gene>
<dbReference type="InterPro" id="IPR009091">
    <property type="entry name" value="RCC1/BLIP-II"/>
</dbReference>
<reference evidence="2" key="1">
    <citation type="submission" date="2023-12" db="EMBL/GenBank/DDBJ databases">
        <title>Genome assembly of Anisodus tanguticus.</title>
        <authorList>
            <person name="Wang Y.-J."/>
        </authorList>
    </citation>
    <scope>NUCLEOTIDE SEQUENCE</scope>
    <source>
        <strain evidence="2">KB-2021</strain>
        <tissue evidence="2">Leaf</tissue>
    </source>
</reference>
<proteinExistence type="predicted"/>
<comment type="caution">
    <text evidence="2">The sequence shown here is derived from an EMBL/GenBank/DDBJ whole genome shotgun (WGS) entry which is preliminary data.</text>
</comment>
<name>A0AAE1RLV3_9SOLA</name>
<dbReference type="EMBL" id="JAVYJV010000014">
    <property type="protein sequence ID" value="KAK4353524.1"/>
    <property type="molecule type" value="Genomic_DNA"/>
</dbReference>